<dbReference type="Proteomes" id="UP001161247">
    <property type="component" value="Chromosome 8"/>
</dbReference>
<gene>
    <name evidence="2" type="ORF">OLC1_LOCUS22989</name>
</gene>
<dbReference type="AlphaFoldDB" id="A0AAV1EAQ6"/>
<accession>A0AAV1EAQ6</accession>
<dbReference type="Gene3D" id="3.60.20.10">
    <property type="entry name" value="Glutamine Phosphoribosylpyrophosphate, subunit 1, domain 1"/>
    <property type="match status" value="1"/>
</dbReference>
<sequence>MLTELFSGSGVHFGGCPWPAPVDEVDPDVVFHFGDGSKIEAEEQVSQPVWWKLTCLDKLPAPADLKSCIFVPRSVAESLPDSLKAEMSDGTYALEFLIDFKEKAEIKSGNENEFPFGTAPLDCCVDPDSEVILPWEVDGSSFTFEEPQASTEYTPLIVEPEVKKVFSDFSTGFNMPPRPREILSRHQHSYLNNKNKFSSRTFLFFDDKDSPGFYPQIEKGTTTFGFILRDWVFVAADCSLSSSYPKLVALPSHMVAAISGGRECLLEKLRRKCERKIKEGGTVTVEEASKWMADIVAPLKIPVAVLIAGWDETLHCPLLYHVNCFGEVENCAKKRDKNIVGATGSGAGSCVGYFDAKYFDATFREDMSETEAVELAKNTICYGACNAIESGDFARVYRVGRSECEERVSRYDIGKWYQENESIFVPTDYVSVSCYTPHHAYSRAGGRL</sequence>
<organism evidence="2 3">
    <name type="scientific">Oldenlandia corymbosa var. corymbosa</name>
    <dbReference type="NCBI Taxonomy" id="529605"/>
    <lineage>
        <taxon>Eukaryota</taxon>
        <taxon>Viridiplantae</taxon>
        <taxon>Streptophyta</taxon>
        <taxon>Embryophyta</taxon>
        <taxon>Tracheophyta</taxon>
        <taxon>Spermatophyta</taxon>
        <taxon>Magnoliopsida</taxon>
        <taxon>eudicotyledons</taxon>
        <taxon>Gunneridae</taxon>
        <taxon>Pentapetalae</taxon>
        <taxon>asterids</taxon>
        <taxon>lamiids</taxon>
        <taxon>Gentianales</taxon>
        <taxon>Rubiaceae</taxon>
        <taxon>Rubioideae</taxon>
        <taxon>Spermacoceae</taxon>
        <taxon>Hedyotis-Oldenlandia complex</taxon>
        <taxon>Oldenlandia</taxon>
    </lineage>
</organism>
<evidence type="ECO:0000313" key="2">
    <source>
        <dbReference type="EMBL" id="CAI9116790.1"/>
    </source>
</evidence>
<proteinExistence type="predicted"/>
<dbReference type="SUPFAM" id="SSF56235">
    <property type="entry name" value="N-terminal nucleophile aminohydrolases (Ntn hydrolases)"/>
    <property type="match status" value="1"/>
</dbReference>
<dbReference type="InterPro" id="IPR050115">
    <property type="entry name" value="Proteasome_alpha"/>
</dbReference>
<dbReference type="GO" id="GO:0051603">
    <property type="term" value="P:proteolysis involved in protein catabolic process"/>
    <property type="evidence" value="ECO:0007669"/>
    <property type="project" value="InterPro"/>
</dbReference>
<keyword evidence="1" id="KW-0647">Proteasome</keyword>
<reference evidence="2" key="1">
    <citation type="submission" date="2023-03" db="EMBL/GenBank/DDBJ databases">
        <authorList>
            <person name="Julca I."/>
        </authorList>
    </citation>
    <scope>NUCLEOTIDE SEQUENCE</scope>
</reference>
<dbReference type="GO" id="GO:0005839">
    <property type="term" value="C:proteasome core complex"/>
    <property type="evidence" value="ECO:0007669"/>
    <property type="project" value="InterPro"/>
</dbReference>
<dbReference type="InterPro" id="IPR001353">
    <property type="entry name" value="Proteasome_sua/b"/>
</dbReference>
<name>A0AAV1EAQ6_OLDCO</name>
<dbReference type="InterPro" id="IPR029055">
    <property type="entry name" value="Ntn_hydrolases_N"/>
</dbReference>
<dbReference type="EMBL" id="OX459125">
    <property type="protein sequence ID" value="CAI9116790.1"/>
    <property type="molecule type" value="Genomic_DNA"/>
</dbReference>
<evidence type="ECO:0000313" key="3">
    <source>
        <dbReference type="Proteomes" id="UP001161247"/>
    </source>
</evidence>
<evidence type="ECO:0000256" key="1">
    <source>
        <dbReference type="ARBA" id="ARBA00022942"/>
    </source>
</evidence>
<dbReference type="PANTHER" id="PTHR11599">
    <property type="entry name" value="PROTEASOME SUBUNIT ALPHA/BETA"/>
    <property type="match status" value="1"/>
</dbReference>
<dbReference type="Pfam" id="PF00227">
    <property type="entry name" value="Proteasome"/>
    <property type="match status" value="1"/>
</dbReference>
<protein>
    <submittedName>
        <fullName evidence="2">OLC1v1018032C1</fullName>
    </submittedName>
</protein>
<keyword evidence="3" id="KW-1185">Reference proteome</keyword>